<gene>
    <name evidence="12" type="ORF">PPYR_13449</name>
</gene>
<evidence type="ECO:0000256" key="6">
    <source>
        <dbReference type="ARBA" id="ARBA00023015"/>
    </source>
</evidence>
<keyword evidence="3" id="KW-0677">Repeat</keyword>
<keyword evidence="4 9" id="KW-0863">Zinc-finger</keyword>
<organism evidence="12 13">
    <name type="scientific">Photinus pyralis</name>
    <name type="common">Common eastern firefly</name>
    <name type="synonym">Lampyris pyralis</name>
    <dbReference type="NCBI Taxonomy" id="7054"/>
    <lineage>
        <taxon>Eukaryota</taxon>
        <taxon>Metazoa</taxon>
        <taxon>Ecdysozoa</taxon>
        <taxon>Arthropoda</taxon>
        <taxon>Hexapoda</taxon>
        <taxon>Insecta</taxon>
        <taxon>Pterygota</taxon>
        <taxon>Neoptera</taxon>
        <taxon>Endopterygota</taxon>
        <taxon>Coleoptera</taxon>
        <taxon>Polyphaga</taxon>
        <taxon>Elateriformia</taxon>
        <taxon>Elateroidea</taxon>
        <taxon>Lampyridae</taxon>
        <taxon>Lampyrinae</taxon>
        <taxon>Photinus</taxon>
    </lineage>
</organism>
<evidence type="ECO:0000256" key="5">
    <source>
        <dbReference type="ARBA" id="ARBA00022833"/>
    </source>
</evidence>
<feature type="region of interest" description="Disordered" evidence="10">
    <location>
        <begin position="416"/>
        <end position="462"/>
    </location>
</feature>
<keyword evidence="8" id="KW-0539">Nucleus</keyword>
<evidence type="ECO:0000259" key="11">
    <source>
        <dbReference type="PROSITE" id="PS50157"/>
    </source>
</evidence>
<dbReference type="PANTHER" id="PTHR47772">
    <property type="entry name" value="ZINC FINGER PROTEIN 200"/>
    <property type="match status" value="1"/>
</dbReference>
<dbReference type="InParanoid" id="A0A5N4A961"/>
<comment type="caution">
    <text evidence="12">The sequence shown here is derived from an EMBL/GenBank/DDBJ whole genome shotgun (WGS) entry which is preliminary data.</text>
</comment>
<dbReference type="Proteomes" id="UP000327044">
    <property type="component" value="Unassembled WGS sequence"/>
</dbReference>
<dbReference type="InterPro" id="IPR013087">
    <property type="entry name" value="Znf_C2H2_type"/>
</dbReference>
<reference evidence="12 13" key="1">
    <citation type="journal article" date="2018" name="Elife">
        <title>Firefly genomes illuminate parallel origins of bioluminescence in beetles.</title>
        <authorList>
            <person name="Fallon T.R."/>
            <person name="Lower S.E."/>
            <person name="Chang C.H."/>
            <person name="Bessho-Uehara M."/>
            <person name="Martin G.J."/>
            <person name="Bewick A.J."/>
            <person name="Behringer M."/>
            <person name="Debat H.J."/>
            <person name="Wong I."/>
            <person name="Day J.C."/>
            <person name="Suvorov A."/>
            <person name="Silva C.J."/>
            <person name="Stanger-Hall K.F."/>
            <person name="Hall D.W."/>
            <person name="Schmitz R.J."/>
            <person name="Nelson D.R."/>
            <person name="Lewis S.M."/>
            <person name="Shigenobu S."/>
            <person name="Bybee S.M."/>
            <person name="Larracuente A.M."/>
            <person name="Oba Y."/>
            <person name="Weng J.K."/>
        </authorList>
    </citation>
    <scope>NUCLEOTIDE SEQUENCE [LARGE SCALE GENOMIC DNA]</scope>
    <source>
        <strain evidence="12">1611_PpyrPB1</strain>
        <tissue evidence="12">Whole body</tissue>
    </source>
</reference>
<accession>A0A5N4A961</accession>
<feature type="domain" description="C2H2-type" evidence="11">
    <location>
        <begin position="610"/>
        <end position="637"/>
    </location>
</feature>
<keyword evidence="6" id="KW-0805">Transcription regulation</keyword>
<feature type="compositionally biased region" description="Basic and acidic residues" evidence="10">
    <location>
        <begin position="250"/>
        <end position="265"/>
    </location>
</feature>
<keyword evidence="7" id="KW-0804">Transcription</keyword>
<evidence type="ECO:0000256" key="2">
    <source>
        <dbReference type="ARBA" id="ARBA00022723"/>
    </source>
</evidence>
<dbReference type="AlphaFoldDB" id="A0A5N4A961"/>
<evidence type="ECO:0000256" key="1">
    <source>
        <dbReference type="ARBA" id="ARBA00004123"/>
    </source>
</evidence>
<evidence type="ECO:0000256" key="4">
    <source>
        <dbReference type="ARBA" id="ARBA00022771"/>
    </source>
</evidence>
<dbReference type="InterPro" id="IPR012934">
    <property type="entry name" value="Znf_AD"/>
</dbReference>
<comment type="subcellular location">
    <subcellularLocation>
        <location evidence="1">Nucleus</location>
    </subcellularLocation>
</comment>
<dbReference type="OrthoDB" id="6784431at2759"/>
<dbReference type="PANTHER" id="PTHR47772:SF13">
    <property type="entry name" value="GASTRULA ZINC FINGER PROTEIN XLCGF49.1-LIKE-RELATED"/>
    <property type="match status" value="1"/>
</dbReference>
<dbReference type="FunFam" id="3.30.160.60:FF:000624">
    <property type="entry name" value="zinc finger protein 697"/>
    <property type="match status" value="1"/>
</dbReference>
<dbReference type="SUPFAM" id="SSF57667">
    <property type="entry name" value="beta-beta-alpha zinc fingers"/>
    <property type="match status" value="4"/>
</dbReference>
<dbReference type="Pfam" id="PF00096">
    <property type="entry name" value="zf-C2H2"/>
    <property type="match status" value="1"/>
</dbReference>
<dbReference type="EMBL" id="VVIM01000009">
    <property type="protein sequence ID" value="KAB0793829.1"/>
    <property type="molecule type" value="Genomic_DNA"/>
</dbReference>
<feature type="domain" description="C2H2-type" evidence="11">
    <location>
        <begin position="497"/>
        <end position="525"/>
    </location>
</feature>
<evidence type="ECO:0000313" key="13">
    <source>
        <dbReference type="Proteomes" id="UP000327044"/>
    </source>
</evidence>
<dbReference type="GO" id="GO:0008270">
    <property type="term" value="F:zinc ion binding"/>
    <property type="evidence" value="ECO:0007669"/>
    <property type="project" value="UniProtKB-KW"/>
</dbReference>
<feature type="region of interest" description="Disordered" evidence="10">
    <location>
        <begin position="194"/>
        <end position="306"/>
    </location>
</feature>
<proteinExistence type="predicted"/>
<evidence type="ECO:0000313" key="12">
    <source>
        <dbReference type="EMBL" id="KAB0793829.1"/>
    </source>
</evidence>
<feature type="compositionally biased region" description="Polar residues" evidence="10">
    <location>
        <begin position="421"/>
        <end position="431"/>
    </location>
</feature>
<feature type="compositionally biased region" description="Polar residues" evidence="10">
    <location>
        <begin position="266"/>
        <end position="281"/>
    </location>
</feature>
<dbReference type="PROSITE" id="PS50157">
    <property type="entry name" value="ZINC_FINGER_C2H2_2"/>
    <property type="match status" value="5"/>
</dbReference>
<keyword evidence="2" id="KW-0479">Metal-binding</keyword>
<dbReference type="SMART" id="SM00868">
    <property type="entry name" value="zf-AD"/>
    <property type="match status" value="1"/>
</dbReference>
<feature type="compositionally biased region" description="Low complexity" evidence="10">
    <location>
        <begin position="206"/>
        <end position="222"/>
    </location>
</feature>
<feature type="domain" description="C2H2-type" evidence="11">
    <location>
        <begin position="397"/>
        <end position="425"/>
    </location>
</feature>
<keyword evidence="5" id="KW-0862">Zinc</keyword>
<dbReference type="SMART" id="SM00355">
    <property type="entry name" value="ZnF_C2H2"/>
    <property type="match status" value="8"/>
</dbReference>
<evidence type="ECO:0000256" key="9">
    <source>
        <dbReference type="PROSITE-ProRule" id="PRU00042"/>
    </source>
</evidence>
<feature type="compositionally biased region" description="Polar residues" evidence="10">
    <location>
        <begin position="231"/>
        <end position="247"/>
    </location>
</feature>
<evidence type="ECO:0000256" key="10">
    <source>
        <dbReference type="SAM" id="MobiDB-lite"/>
    </source>
</evidence>
<name>A0A5N4A961_PHOPY</name>
<dbReference type="InterPro" id="IPR050636">
    <property type="entry name" value="C2H2-ZF_domain-containing"/>
</dbReference>
<feature type="domain" description="C2H2-type" evidence="11">
    <location>
        <begin position="369"/>
        <end position="396"/>
    </location>
</feature>
<evidence type="ECO:0000256" key="8">
    <source>
        <dbReference type="ARBA" id="ARBA00023242"/>
    </source>
</evidence>
<dbReference type="GO" id="GO:0005634">
    <property type="term" value="C:nucleus"/>
    <property type="evidence" value="ECO:0007669"/>
    <property type="project" value="UniProtKB-SubCell"/>
</dbReference>
<evidence type="ECO:0000256" key="3">
    <source>
        <dbReference type="ARBA" id="ARBA00022737"/>
    </source>
</evidence>
<feature type="compositionally biased region" description="Polar residues" evidence="10">
    <location>
        <begin position="195"/>
        <end position="205"/>
    </location>
</feature>
<protein>
    <recommendedName>
        <fullName evidence="11">C2H2-type domain-containing protein</fullName>
    </recommendedName>
</protein>
<dbReference type="PROSITE" id="PS00028">
    <property type="entry name" value="ZINC_FINGER_C2H2_1"/>
    <property type="match status" value="5"/>
</dbReference>
<sequence>MSNLNIEYCCTCLKVCSEQDKFLSLGFFSSQQVTYRKKLKFCVPEMGPEIDVDSYMCKPCSIALEQAYTFRCMCIRTEGMLNSFRVKGNLKDGNGIKKDLIQLLLTQNNTDLLPKLNRSLSNSHSVVNIDEHNSVEIIRELGSLLSESLSNTKNEIEISRLSRPKNEIDLSRLSNSKKEIELLSLSETKKKIESPNLSDIEQNIESTSLPSTRSRTETSSVSDTKKKIETPSVSDTKKQIGTSSLSGTRGRRETSSLPDVKRRLETSSPYNTRRNIESPSVITKRETETSKIKVKKRPASPPLPQAKRRCLTDDEIITLSCKTDPELRNVSPQELKCQVTLEKLTITELPVIIPSRPSNTRASKQQKEFPCNKCGKVLKKKEYYYSHILKHSNIRAFRCKLCPSAYFSADALRTHKRRQHPNNVPPTTTANEVKPKIESAQKTVPKPKPVTPRSNKNARGKTDEGQEVFNCLYCAFQTSSKPIFTQHVTLHTVRGKYPCPHCRKNFIPFWGLSKHVREMHAKTNSSPPKKQITKALPIIIKSEPVTEPEPQCEEPPKLPACVKQESKNIETNHDASVPPVKKRKKYFCPQCNSEFSSRDHANIHTGEKPYTCAICLKKFGAYTTLRVHRKIHAKNSSANDVPTPPVVHKCDICKQTFNNSYDATSHTCQTSTGESVYRCQICKNAYLGRNALVDHMRMHLEETD</sequence>
<evidence type="ECO:0000256" key="7">
    <source>
        <dbReference type="ARBA" id="ARBA00023163"/>
    </source>
</evidence>
<keyword evidence="13" id="KW-1185">Reference proteome</keyword>
<dbReference type="Gene3D" id="3.30.160.60">
    <property type="entry name" value="Classic Zinc Finger"/>
    <property type="match status" value="4"/>
</dbReference>
<dbReference type="InterPro" id="IPR036236">
    <property type="entry name" value="Znf_C2H2_sf"/>
</dbReference>
<feature type="domain" description="C2H2-type" evidence="11">
    <location>
        <begin position="677"/>
        <end position="704"/>
    </location>
</feature>